<dbReference type="OrthoDB" id="1448952at2"/>
<evidence type="ECO:0008006" key="4">
    <source>
        <dbReference type="Google" id="ProtNLM"/>
    </source>
</evidence>
<dbReference type="Proteomes" id="UP000199534">
    <property type="component" value="Unassembled WGS sequence"/>
</dbReference>
<keyword evidence="1" id="KW-0732">Signal</keyword>
<protein>
    <recommendedName>
        <fullName evidence="4">Outer membrane efflux protein</fullName>
    </recommendedName>
</protein>
<dbReference type="AlphaFoldDB" id="A0A1I6H7T0"/>
<sequence length="78" mass="8767">MKAVFAIIVFTFSVQFAQAQNSANDQKIDAIQMELVSVSEIQENIEANDKQTARLYRRADSRVKKALSFSTKRDKGVA</sequence>
<feature type="chain" id="PRO_5011636402" description="Outer membrane efflux protein" evidence="1">
    <location>
        <begin position="20"/>
        <end position="78"/>
    </location>
</feature>
<feature type="signal peptide" evidence="1">
    <location>
        <begin position="1"/>
        <end position="19"/>
    </location>
</feature>
<evidence type="ECO:0000313" key="3">
    <source>
        <dbReference type="Proteomes" id="UP000199534"/>
    </source>
</evidence>
<accession>A0A1I6H7T0</accession>
<reference evidence="2 3" key="1">
    <citation type="submission" date="2016-10" db="EMBL/GenBank/DDBJ databases">
        <authorList>
            <person name="de Groot N.N."/>
        </authorList>
    </citation>
    <scope>NUCLEOTIDE SEQUENCE [LARGE SCALE GENOMIC DNA]</scope>
    <source>
        <strain evidence="2 3">DSM 21019</strain>
    </source>
</reference>
<dbReference type="RefSeq" id="WP_092982777.1">
    <property type="nucleotide sequence ID" value="NZ_FOYQ01000002.1"/>
</dbReference>
<gene>
    <name evidence="2" type="ORF">SAMN04490243_2369</name>
</gene>
<organism evidence="2 3">
    <name type="scientific">Robiginitalea myxolifaciens</name>
    <dbReference type="NCBI Taxonomy" id="400055"/>
    <lineage>
        <taxon>Bacteria</taxon>
        <taxon>Pseudomonadati</taxon>
        <taxon>Bacteroidota</taxon>
        <taxon>Flavobacteriia</taxon>
        <taxon>Flavobacteriales</taxon>
        <taxon>Flavobacteriaceae</taxon>
        <taxon>Robiginitalea</taxon>
    </lineage>
</organism>
<evidence type="ECO:0000256" key="1">
    <source>
        <dbReference type="SAM" id="SignalP"/>
    </source>
</evidence>
<evidence type="ECO:0000313" key="2">
    <source>
        <dbReference type="EMBL" id="SFR50364.1"/>
    </source>
</evidence>
<name>A0A1I6H7T0_9FLAO</name>
<proteinExistence type="predicted"/>
<keyword evidence="3" id="KW-1185">Reference proteome</keyword>
<dbReference type="EMBL" id="FOYQ01000002">
    <property type="protein sequence ID" value="SFR50364.1"/>
    <property type="molecule type" value="Genomic_DNA"/>
</dbReference>